<dbReference type="PANTHER" id="PTHR30250:SF11">
    <property type="entry name" value="O-ANTIGEN TRANSPORTER-RELATED"/>
    <property type="match status" value="1"/>
</dbReference>
<dbReference type="Proteomes" id="UP000031977">
    <property type="component" value="Unassembled WGS sequence"/>
</dbReference>
<name>A0A0C3E6Z9_9VIBR</name>
<feature type="transmembrane region" description="Helical" evidence="6">
    <location>
        <begin position="108"/>
        <end position="130"/>
    </location>
</feature>
<dbReference type="STRING" id="50718.SU60_14870"/>
<evidence type="ECO:0000256" key="3">
    <source>
        <dbReference type="ARBA" id="ARBA00022692"/>
    </source>
</evidence>
<dbReference type="AlphaFoldDB" id="A0A0C3E6Z9"/>
<feature type="transmembrane region" description="Helical" evidence="6">
    <location>
        <begin position="139"/>
        <end position="158"/>
    </location>
</feature>
<evidence type="ECO:0000256" key="5">
    <source>
        <dbReference type="ARBA" id="ARBA00023136"/>
    </source>
</evidence>
<evidence type="ECO:0000313" key="7">
    <source>
        <dbReference type="EMBL" id="KIN10148.1"/>
    </source>
</evidence>
<accession>A0A0C3E6Z9</accession>
<dbReference type="OrthoDB" id="103403at2"/>
<protein>
    <recommendedName>
        <fullName evidence="9">Transporter</fullName>
    </recommendedName>
</protein>
<feature type="transmembrane region" description="Helical" evidence="6">
    <location>
        <begin position="37"/>
        <end position="56"/>
    </location>
</feature>
<dbReference type="Pfam" id="PF01943">
    <property type="entry name" value="Polysacc_synt"/>
    <property type="match status" value="1"/>
</dbReference>
<comment type="subcellular location">
    <subcellularLocation>
        <location evidence="1">Cell membrane</location>
        <topology evidence="1">Multi-pass membrane protein</topology>
    </subcellularLocation>
</comment>
<evidence type="ECO:0008006" key="9">
    <source>
        <dbReference type="Google" id="ProtNLM"/>
    </source>
</evidence>
<feature type="transmembrane region" description="Helical" evidence="6">
    <location>
        <begin position="323"/>
        <end position="344"/>
    </location>
</feature>
<keyword evidence="4 6" id="KW-1133">Transmembrane helix</keyword>
<evidence type="ECO:0000256" key="1">
    <source>
        <dbReference type="ARBA" id="ARBA00004651"/>
    </source>
</evidence>
<dbReference type="GO" id="GO:0005886">
    <property type="term" value="C:plasma membrane"/>
    <property type="evidence" value="ECO:0007669"/>
    <property type="project" value="UniProtKB-SubCell"/>
</dbReference>
<keyword evidence="5 6" id="KW-0472">Membrane</keyword>
<evidence type="ECO:0000313" key="8">
    <source>
        <dbReference type="Proteomes" id="UP000031977"/>
    </source>
</evidence>
<feature type="transmembrane region" description="Helical" evidence="6">
    <location>
        <begin position="76"/>
        <end position="102"/>
    </location>
</feature>
<organism evidence="7 8">
    <name type="scientific">Vibrio mytili</name>
    <dbReference type="NCBI Taxonomy" id="50718"/>
    <lineage>
        <taxon>Bacteria</taxon>
        <taxon>Pseudomonadati</taxon>
        <taxon>Pseudomonadota</taxon>
        <taxon>Gammaproteobacteria</taxon>
        <taxon>Vibrionales</taxon>
        <taxon>Vibrionaceae</taxon>
        <taxon>Vibrio</taxon>
    </lineage>
</organism>
<feature type="transmembrane region" description="Helical" evidence="6">
    <location>
        <begin position="381"/>
        <end position="400"/>
    </location>
</feature>
<keyword evidence="3 6" id="KW-0812">Transmembrane</keyword>
<feature type="transmembrane region" description="Helical" evidence="6">
    <location>
        <begin position="164"/>
        <end position="186"/>
    </location>
</feature>
<proteinExistence type="predicted"/>
<dbReference type="InterPro" id="IPR050833">
    <property type="entry name" value="Poly_Biosynth_Transport"/>
</dbReference>
<comment type="caution">
    <text evidence="7">The sequence shown here is derived from an EMBL/GenBank/DDBJ whole genome shotgun (WGS) entry which is preliminary data.</text>
</comment>
<dbReference type="PANTHER" id="PTHR30250">
    <property type="entry name" value="PST FAMILY PREDICTED COLANIC ACID TRANSPORTER"/>
    <property type="match status" value="1"/>
</dbReference>
<keyword evidence="8" id="KW-1185">Reference proteome</keyword>
<reference evidence="7 8" key="1">
    <citation type="submission" date="2015-01" db="EMBL/GenBank/DDBJ databases">
        <title>Draft genome of Vibrio mytili type strain CAIM 528.</title>
        <authorList>
            <person name="Gonzalez-Castillo A."/>
            <person name="Gomez-Gil B."/>
            <person name="Enciso-Ibarra J."/>
        </authorList>
    </citation>
    <scope>NUCLEOTIDE SEQUENCE [LARGE SCALE GENOMIC DNA]</scope>
    <source>
        <strain evidence="7 8">CAIM 528</strain>
    </source>
</reference>
<evidence type="ECO:0000256" key="2">
    <source>
        <dbReference type="ARBA" id="ARBA00022475"/>
    </source>
</evidence>
<feature type="transmembrane region" description="Helical" evidence="6">
    <location>
        <begin position="224"/>
        <end position="244"/>
    </location>
</feature>
<sequence>MNKNILYLSLVQIFKFVIPIITFPYLTRVLGVESFGYLAFATALLSYSMIVCQYGFDLNATSKIARIKDNNFKMDVYCSGIYSSKLVLFFISLTICFLFLFLYDDLMLTKLSLCMLPMALGTLLLPTWLFQGLEMMKELVFITLISRLLIIPFVFIYINSSQDLFLAGFLQALPFFISGVLSVIYIKNKNVFYFSLSKYKYVLVILKSGWDVFLTSLASSVYLTLIPIVIGVFHGPISVGYFNVADTIKKICISFFTPIYQSVFPKVNSLIVNDKPKASEIVKRYFYISSILALLGTAFVAFYVIEIIILVSGSEFIPARETVLIMMVVVIVSVANNFFGIQSLIPTKNEKVLRKIVVAGATLCLIMMGPVIYYFDYIGSAFLVLSVEAFVFVLLGLYHFRFNVGMIFDWGVKP</sequence>
<feature type="transmembrane region" description="Helical" evidence="6">
    <location>
        <begin position="356"/>
        <end position="375"/>
    </location>
</feature>
<evidence type="ECO:0000256" key="4">
    <source>
        <dbReference type="ARBA" id="ARBA00022989"/>
    </source>
</evidence>
<evidence type="ECO:0000256" key="6">
    <source>
        <dbReference type="SAM" id="Phobius"/>
    </source>
</evidence>
<keyword evidence="2" id="KW-1003">Cell membrane</keyword>
<dbReference type="InterPro" id="IPR002797">
    <property type="entry name" value="Polysacc_synth"/>
</dbReference>
<dbReference type="EMBL" id="JXOK01000058">
    <property type="protein sequence ID" value="KIN10148.1"/>
    <property type="molecule type" value="Genomic_DNA"/>
</dbReference>
<feature type="transmembrane region" description="Helical" evidence="6">
    <location>
        <begin position="285"/>
        <end position="311"/>
    </location>
</feature>
<gene>
    <name evidence="7" type="ORF">SU60_14870</name>
</gene>
<dbReference type="RefSeq" id="WP_041156205.1">
    <property type="nucleotide sequence ID" value="NZ_JXOK01000058.1"/>
</dbReference>
<feature type="transmembrane region" description="Helical" evidence="6">
    <location>
        <begin position="5"/>
        <end position="25"/>
    </location>
</feature>